<dbReference type="PANTHER" id="PTHR31008">
    <property type="entry name" value="COP1-INTERACTING PROTEIN-RELATED"/>
    <property type="match status" value="1"/>
</dbReference>
<feature type="region of interest" description="Disordered" evidence="1">
    <location>
        <begin position="791"/>
        <end position="1024"/>
    </location>
</feature>
<name>A0A438CTN9_VITVI</name>
<accession>A0A438CTN9</accession>
<dbReference type="EMBL" id="QGNW01002004">
    <property type="protein sequence ID" value="RVW26557.1"/>
    <property type="molecule type" value="Genomic_DNA"/>
</dbReference>
<gene>
    <name evidence="2" type="primary">CIP7_4</name>
    <name evidence="2" type="ORF">CK203_102978</name>
</gene>
<feature type="compositionally biased region" description="Polar residues" evidence="1">
    <location>
        <begin position="1313"/>
        <end position="1324"/>
    </location>
</feature>
<feature type="compositionally biased region" description="Polar residues" evidence="1">
    <location>
        <begin position="1215"/>
        <end position="1227"/>
    </location>
</feature>
<feature type="region of interest" description="Disordered" evidence="1">
    <location>
        <begin position="1213"/>
        <end position="1239"/>
    </location>
</feature>
<dbReference type="PANTHER" id="PTHR31008:SF2">
    <property type="entry name" value="COP1-INTERACTING PROTEIN-LIKE PROTEIN"/>
    <property type="match status" value="1"/>
</dbReference>
<dbReference type="Proteomes" id="UP000288805">
    <property type="component" value="Unassembled WGS sequence"/>
</dbReference>
<sequence>MGFANLQSCSNCPGWRWVEEKCFNFPQGFKMKNDNVNGKINWPLRCDLIITANGKTEKIASGLLNPFLAHLKTAQDQIAKGGYSIILEPKPGSDATWFAKGTVERFVRFVSTPEVLERVYTIESEIIQIGEAIAIQSNNDLGLSAVVDHQAKPVESIEAKDSINQVCAWLIMSVPDLNSGRQMLKVSTKLALGSKPVLDTSEEKAIVLYKPGAHPPEANGSTTQEGNSKVQLLKVLETRKTVLQKEQGMAFARAVAAGFDIDHMTPLLSFAECFGASRLMDACLRFLDLWKSKHETGQWLEIEAAEAMSSQSDFSSMNPSGITLSNMVNKQKEFREAWPESLSELASENNGKARIDASADEKPPMDHQVPLGHQEYFQGQFPHHMFPPWPIHSPPGAVPVFQPYPMQGMPYYQNYPGNGSFVQPPYPPMEDSRFSPGYRMGQKRHSMDSRDSNTESETWDADASKTRSSYGLELEKEASQSPESRKKANRSGKKKSGVVVIRNINYITSKRQNSSGSESQSDSNETDEETGDLQMDASEMKHKSSLRSSKRKESSTKSMDASKSSDKEDRTYEKEPDVGHWQAFQSYLLRDADEDKHSVDQGMFAMEKGVKPKLSNDELLISGREGHSGGASGSTDGQMDVQYIEIDGRRVRYRRTSNDAFMIHGQENQLHFTTSTDPLAINGFEGTTGNLDRISNNMADESYIVPLRSIDQVEADDRNAIDMDSELPSALQNAENCSKRMERQIDYEPDDLTLMPERGTEKGSTGYDPALEYEMQAHGKDAASLVNRKKEVVADAKQGPKKSDKDRRPKVSPDPLDKKKIVGATRKGKPSKLSPLEEARARAERLRTFKADLQKEKKEKEEEEMKRKETLKIERQKRIAARSSSIPAQSPLSSQQTRKRLPAKVSPSSLKGSKFSDSEPGSSSPLQRYTVRTASLGSGDSQKVSKPGRMSNGSHSAENRLSRSVSALPEPKKENNGLTPDPKVSMARIRRLSEPKMSSSHQVSLVKLRSAESVPKPKISDEPESKKISAIINLDRTKGATLPEIKIRTSKGPLDVVQNKSAAKEMTQKVNVTKSSGTTGGAELKRKGDKISTHCDMEENPVVEKTVVMLECEKPSVPVVQVSKEKMGAQEGQYDNYEVGVKTEVVSDYAAIRAPPSPLTMDGVDKEPIECQLQEQPSSYEAGLVTMRATGQPEGSLKLPSIKIAEKPYQAPFARNSSLEDPCTENSEYGKGPPTNVEMATTGADTVKALVSDFKDVKLEKIPEEKAQVKESKGFRRLLKFGRKSHSTAAGDRHAESDNGSINGSEADEYASNAASSSEGNCNSPYPALMNYDIQNA</sequence>
<feature type="region of interest" description="Disordered" evidence="1">
    <location>
        <begin position="1058"/>
        <end position="1091"/>
    </location>
</feature>
<proteinExistence type="predicted"/>
<evidence type="ECO:0000313" key="2">
    <source>
        <dbReference type="EMBL" id="RVW26557.1"/>
    </source>
</evidence>
<feature type="region of interest" description="Disordered" evidence="1">
    <location>
        <begin position="746"/>
        <end position="767"/>
    </location>
</feature>
<comment type="caution">
    <text evidence="2">The sequence shown here is derived from an EMBL/GenBank/DDBJ whole genome shotgun (WGS) entry which is preliminary data.</text>
</comment>
<protein>
    <submittedName>
        <fullName evidence="2">COP1-interacting protein 7</fullName>
    </submittedName>
</protein>
<feature type="compositionally biased region" description="Basic and acidic residues" evidence="1">
    <location>
        <begin position="563"/>
        <end position="577"/>
    </location>
</feature>
<feature type="compositionally biased region" description="Low complexity" evidence="1">
    <location>
        <begin position="512"/>
        <end position="523"/>
    </location>
</feature>
<feature type="compositionally biased region" description="Basic residues" evidence="1">
    <location>
        <begin position="487"/>
        <end position="496"/>
    </location>
</feature>
<feature type="compositionally biased region" description="Polar residues" evidence="1">
    <location>
        <begin position="919"/>
        <end position="944"/>
    </location>
</feature>
<feature type="compositionally biased region" description="Low complexity" evidence="1">
    <location>
        <begin position="883"/>
        <end position="896"/>
    </location>
</feature>
<evidence type="ECO:0000313" key="3">
    <source>
        <dbReference type="Proteomes" id="UP000288805"/>
    </source>
</evidence>
<reference evidence="2 3" key="1">
    <citation type="journal article" date="2018" name="PLoS Genet.">
        <title>Population sequencing reveals clonal diversity and ancestral inbreeding in the grapevine cultivar Chardonnay.</title>
        <authorList>
            <person name="Roach M.J."/>
            <person name="Johnson D.L."/>
            <person name="Bohlmann J."/>
            <person name="van Vuuren H.J."/>
            <person name="Jones S.J."/>
            <person name="Pretorius I.S."/>
            <person name="Schmidt S.A."/>
            <person name="Borneman A.R."/>
        </authorList>
    </citation>
    <scope>NUCLEOTIDE SEQUENCE [LARGE SCALE GENOMIC DNA]</scope>
    <source>
        <strain evidence="3">cv. Chardonnay</strain>
        <tissue evidence="2">Leaf</tissue>
    </source>
</reference>
<feature type="compositionally biased region" description="Basic and acidic residues" evidence="1">
    <location>
        <begin position="801"/>
        <end position="820"/>
    </location>
</feature>
<feature type="region of interest" description="Disordered" evidence="1">
    <location>
        <begin position="422"/>
        <end position="577"/>
    </location>
</feature>
<feature type="region of interest" description="Disordered" evidence="1">
    <location>
        <begin position="1282"/>
        <end position="1328"/>
    </location>
</feature>
<feature type="compositionally biased region" description="Basic and acidic residues" evidence="1">
    <location>
        <begin position="835"/>
        <end position="877"/>
    </location>
</feature>
<feature type="compositionally biased region" description="Polar residues" evidence="1">
    <location>
        <begin position="1068"/>
        <end position="1077"/>
    </location>
</feature>
<feature type="compositionally biased region" description="Basic and acidic residues" evidence="1">
    <location>
        <begin position="473"/>
        <end position="486"/>
    </location>
</feature>
<organism evidence="2 3">
    <name type="scientific">Vitis vinifera</name>
    <name type="common">Grape</name>
    <dbReference type="NCBI Taxonomy" id="29760"/>
    <lineage>
        <taxon>Eukaryota</taxon>
        <taxon>Viridiplantae</taxon>
        <taxon>Streptophyta</taxon>
        <taxon>Embryophyta</taxon>
        <taxon>Tracheophyta</taxon>
        <taxon>Spermatophyta</taxon>
        <taxon>Magnoliopsida</taxon>
        <taxon>eudicotyledons</taxon>
        <taxon>Gunneridae</taxon>
        <taxon>Pentapetalae</taxon>
        <taxon>rosids</taxon>
        <taxon>Vitales</taxon>
        <taxon>Vitaceae</taxon>
        <taxon>Viteae</taxon>
        <taxon>Vitis</taxon>
    </lineage>
</organism>
<evidence type="ECO:0000256" key="1">
    <source>
        <dbReference type="SAM" id="MobiDB-lite"/>
    </source>
</evidence>